<dbReference type="InterPro" id="IPR004360">
    <property type="entry name" value="Glyas_Fos-R_dOase_dom"/>
</dbReference>
<comment type="caution">
    <text evidence="2">The sequence shown here is derived from an EMBL/GenBank/DDBJ whole genome shotgun (WGS) entry which is preliminary data.</text>
</comment>
<evidence type="ECO:0000313" key="3">
    <source>
        <dbReference type="Proteomes" id="UP001157126"/>
    </source>
</evidence>
<dbReference type="Gene3D" id="3.10.180.10">
    <property type="entry name" value="2,3-Dihydroxybiphenyl 1,2-Dioxygenase, domain 1"/>
    <property type="match status" value="1"/>
</dbReference>
<dbReference type="Proteomes" id="UP001157126">
    <property type="component" value="Unassembled WGS sequence"/>
</dbReference>
<dbReference type="InterPro" id="IPR029068">
    <property type="entry name" value="Glyas_Bleomycin-R_OHBP_Dase"/>
</dbReference>
<dbReference type="Pfam" id="PF00903">
    <property type="entry name" value="Glyoxalase"/>
    <property type="match status" value="1"/>
</dbReference>
<accession>A0ABQ6IRS0</accession>
<dbReference type="SUPFAM" id="SSF54593">
    <property type="entry name" value="Glyoxalase/Bleomycin resistance protein/Dihydroxybiphenyl dioxygenase"/>
    <property type="match status" value="1"/>
</dbReference>
<dbReference type="PANTHER" id="PTHR36437:SF2">
    <property type="entry name" value="GLYOXALASE_BLEOMYCIN RESISTANCE PROTEIN_DIOXYGENASE"/>
    <property type="match status" value="1"/>
</dbReference>
<organism evidence="2 3">
    <name type="scientific">Mobilicoccus caccae</name>
    <dbReference type="NCBI Taxonomy" id="1859295"/>
    <lineage>
        <taxon>Bacteria</taxon>
        <taxon>Bacillati</taxon>
        <taxon>Actinomycetota</taxon>
        <taxon>Actinomycetes</taxon>
        <taxon>Micrococcales</taxon>
        <taxon>Dermatophilaceae</taxon>
        <taxon>Mobilicoccus</taxon>
    </lineage>
</organism>
<protein>
    <recommendedName>
        <fullName evidence="1">VOC domain-containing protein</fullName>
    </recommendedName>
</protein>
<gene>
    <name evidence="2" type="ORF">GCM10025883_19020</name>
</gene>
<dbReference type="PANTHER" id="PTHR36437">
    <property type="entry name" value="GLYOXALASE/BLEOMYCIN RESISTANCE PROTEIN/DIOXYGENASE"/>
    <property type="match status" value="1"/>
</dbReference>
<dbReference type="PROSITE" id="PS51819">
    <property type="entry name" value="VOC"/>
    <property type="match status" value="1"/>
</dbReference>
<reference evidence="3" key="1">
    <citation type="journal article" date="2019" name="Int. J. Syst. Evol. Microbiol.">
        <title>The Global Catalogue of Microorganisms (GCM) 10K type strain sequencing project: providing services to taxonomists for standard genome sequencing and annotation.</title>
        <authorList>
            <consortium name="The Broad Institute Genomics Platform"/>
            <consortium name="The Broad Institute Genome Sequencing Center for Infectious Disease"/>
            <person name="Wu L."/>
            <person name="Ma J."/>
        </authorList>
    </citation>
    <scope>NUCLEOTIDE SEQUENCE [LARGE SCALE GENOMIC DNA]</scope>
    <source>
        <strain evidence="3">NBRC 113072</strain>
    </source>
</reference>
<feature type="domain" description="VOC" evidence="1">
    <location>
        <begin position="9"/>
        <end position="136"/>
    </location>
</feature>
<proteinExistence type="predicted"/>
<dbReference type="EMBL" id="BSUO01000001">
    <property type="protein sequence ID" value="GMA39857.1"/>
    <property type="molecule type" value="Genomic_DNA"/>
</dbReference>
<name>A0ABQ6IRS0_9MICO</name>
<evidence type="ECO:0000313" key="2">
    <source>
        <dbReference type="EMBL" id="GMA39857.1"/>
    </source>
</evidence>
<dbReference type="InterPro" id="IPR037523">
    <property type="entry name" value="VOC_core"/>
</dbReference>
<evidence type="ECO:0000259" key="1">
    <source>
        <dbReference type="PROSITE" id="PS51819"/>
    </source>
</evidence>
<sequence>MRRYHHDMRLSVVSIPVLDQDRALRFYRDHLGFGVHTDSPVDDAGNRWIALVAPEGTKDVHLLLEPADDDTAVLMARRHEQGIPTTVFGCDDIDRDYELLRAAQVVFTMEPTEMPYGGTDAVFEDSEGNLICLHQD</sequence>
<keyword evidence="3" id="KW-1185">Reference proteome</keyword>